<dbReference type="Proteomes" id="UP001611383">
    <property type="component" value="Chromosome"/>
</dbReference>
<keyword evidence="7" id="KW-0689">Ribosomal protein</keyword>
<dbReference type="PANTHER" id="PTHR43648">
    <property type="entry name" value="ELECTRON TRANSFER FLAVOPROTEIN BETA SUBUNIT LYSINE METHYLTRANSFERASE"/>
    <property type="match status" value="1"/>
</dbReference>
<name>A0ABY9WKQ9_9BACT</name>
<comment type="subcellular location">
    <subcellularLocation>
        <location evidence="6">Cytoplasm</location>
    </subcellularLocation>
</comment>
<keyword evidence="5 6" id="KW-0949">S-adenosyl-L-methionine</keyword>
<feature type="binding site" evidence="6">
    <location>
        <position position="227"/>
    </location>
    <ligand>
        <name>S-adenosyl-L-methionine</name>
        <dbReference type="ChEBI" id="CHEBI:59789"/>
    </ligand>
</feature>
<gene>
    <name evidence="6 7" type="primary">prmA</name>
    <name evidence="7" type="ORF">F0U60_09945</name>
</gene>
<comment type="function">
    <text evidence="6">Methylates ribosomal protein L11.</text>
</comment>
<dbReference type="HAMAP" id="MF_00735">
    <property type="entry name" value="Methyltr_PrmA"/>
    <property type="match status" value="1"/>
</dbReference>
<evidence type="ECO:0000256" key="3">
    <source>
        <dbReference type="ARBA" id="ARBA00022603"/>
    </source>
</evidence>
<dbReference type="SUPFAM" id="SSF53335">
    <property type="entry name" value="S-adenosyl-L-methionine-dependent methyltransferases"/>
    <property type="match status" value="1"/>
</dbReference>
<dbReference type="InterPro" id="IPR004498">
    <property type="entry name" value="Ribosomal_PrmA_MeTrfase"/>
</dbReference>
<reference evidence="7 8" key="1">
    <citation type="submission" date="2019-08" db="EMBL/GenBank/DDBJ databases">
        <title>Archangium and Cystobacter genomes.</title>
        <authorList>
            <person name="Chen I.-C.K."/>
            <person name="Wielgoss S."/>
        </authorList>
    </citation>
    <scope>NUCLEOTIDE SEQUENCE [LARGE SCALE GENOMIC DNA]</scope>
    <source>
        <strain evidence="7 8">Cbm 6</strain>
    </source>
</reference>
<keyword evidence="7" id="KW-0687">Ribonucleoprotein</keyword>
<evidence type="ECO:0000313" key="8">
    <source>
        <dbReference type="Proteomes" id="UP001611383"/>
    </source>
</evidence>
<keyword evidence="8" id="KW-1185">Reference proteome</keyword>
<dbReference type="EMBL" id="CP043494">
    <property type="protein sequence ID" value="WNG44395.1"/>
    <property type="molecule type" value="Genomic_DNA"/>
</dbReference>
<evidence type="ECO:0000256" key="4">
    <source>
        <dbReference type="ARBA" id="ARBA00022679"/>
    </source>
</evidence>
<sequence>MTGTYQTLTVDLPEAESEAAQDLLHEAGAMGLEVRDRETPTMPGVRAPPPGEAILVAYFEDAETAEQAREMLAEAHPSARLQVAEEQQQDWSNAWKAHIKSVQVGRLWVGPPWEAQNAPADKVRLVIEPKMAFGTGDHPTTSLCLGAVDEYMSTHPGASVLDVGTGTGVLAIAAKKLGAGRVVGTDNDPVSVELARENAQDNGTPDVELSGKELTAVEGTFDLVVANILANTLIELAPLIAPKVKDKLLMAGVLAHQKAEVEAAYVNLGLVPEPGAQQGEWVRLDFHRAR</sequence>
<feature type="binding site" evidence="6">
    <location>
        <position position="186"/>
    </location>
    <ligand>
        <name>S-adenosyl-L-methionine</name>
        <dbReference type="ChEBI" id="CHEBI:59789"/>
    </ligand>
</feature>
<comment type="similarity">
    <text evidence="1 6">Belongs to the methyltransferase superfamily. PrmA family.</text>
</comment>
<accession>A0ABY9WKQ9</accession>
<keyword evidence="4 6" id="KW-0808">Transferase</keyword>
<dbReference type="GO" id="GO:0005840">
    <property type="term" value="C:ribosome"/>
    <property type="evidence" value="ECO:0007669"/>
    <property type="project" value="UniProtKB-KW"/>
</dbReference>
<keyword evidence="2 6" id="KW-0963">Cytoplasm</keyword>
<evidence type="ECO:0000256" key="2">
    <source>
        <dbReference type="ARBA" id="ARBA00022490"/>
    </source>
</evidence>
<dbReference type="InterPro" id="IPR029063">
    <property type="entry name" value="SAM-dependent_MTases_sf"/>
</dbReference>
<dbReference type="PIRSF" id="PIRSF000401">
    <property type="entry name" value="RPL11_MTase"/>
    <property type="match status" value="1"/>
</dbReference>
<dbReference type="NCBIfam" id="TIGR00406">
    <property type="entry name" value="prmA"/>
    <property type="match status" value="1"/>
</dbReference>
<dbReference type="EC" id="2.1.1.-" evidence="6"/>
<proteinExistence type="inferred from homology"/>
<dbReference type="CDD" id="cd02440">
    <property type="entry name" value="AdoMet_MTases"/>
    <property type="match status" value="1"/>
</dbReference>
<feature type="binding site" evidence="6">
    <location>
        <position position="141"/>
    </location>
    <ligand>
        <name>S-adenosyl-L-methionine</name>
        <dbReference type="ChEBI" id="CHEBI:59789"/>
    </ligand>
</feature>
<evidence type="ECO:0000313" key="7">
    <source>
        <dbReference type="EMBL" id="WNG44395.1"/>
    </source>
</evidence>
<comment type="catalytic activity">
    <reaction evidence="6">
        <text>L-lysyl-[protein] + 3 S-adenosyl-L-methionine = N(6),N(6),N(6)-trimethyl-L-lysyl-[protein] + 3 S-adenosyl-L-homocysteine + 3 H(+)</text>
        <dbReference type="Rhea" id="RHEA:54192"/>
        <dbReference type="Rhea" id="RHEA-COMP:9752"/>
        <dbReference type="Rhea" id="RHEA-COMP:13826"/>
        <dbReference type="ChEBI" id="CHEBI:15378"/>
        <dbReference type="ChEBI" id="CHEBI:29969"/>
        <dbReference type="ChEBI" id="CHEBI:57856"/>
        <dbReference type="ChEBI" id="CHEBI:59789"/>
        <dbReference type="ChEBI" id="CHEBI:61961"/>
    </reaction>
</comment>
<dbReference type="Pfam" id="PF06325">
    <property type="entry name" value="PrmA"/>
    <property type="match status" value="1"/>
</dbReference>
<dbReference type="GO" id="GO:0008168">
    <property type="term" value="F:methyltransferase activity"/>
    <property type="evidence" value="ECO:0007669"/>
    <property type="project" value="UniProtKB-KW"/>
</dbReference>
<protein>
    <recommendedName>
        <fullName evidence="6">Ribosomal protein L11 methyltransferase</fullName>
        <shortName evidence="6">L11 Mtase</shortName>
        <ecNumber evidence="6">2.1.1.-</ecNumber>
    </recommendedName>
</protein>
<dbReference type="InterPro" id="IPR050078">
    <property type="entry name" value="Ribosomal_L11_MeTrfase_PrmA"/>
</dbReference>
<keyword evidence="3 6" id="KW-0489">Methyltransferase</keyword>
<dbReference type="GO" id="GO:0032259">
    <property type="term" value="P:methylation"/>
    <property type="evidence" value="ECO:0007669"/>
    <property type="project" value="UniProtKB-KW"/>
</dbReference>
<organism evidence="7 8">
    <name type="scientific">Archangium minus</name>
    <dbReference type="NCBI Taxonomy" id="83450"/>
    <lineage>
        <taxon>Bacteria</taxon>
        <taxon>Pseudomonadati</taxon>
        <taxon>Myxococcota</taxon>
        <taxon>Myxococcia</taxon>
        <taxon>Myxococcales</taxon>
        <taxon>Cystobacterineae</taxon>
        <taxon>Archangiaceae</taxon>
        <taxon>Archangium</taxon>
    </lineage>
</organism>
<dbReference type="RefSeq" id="WP_395817103.1">
    <property type="nucleotide sequence ID" value="NZ_CP043494.1"/>
</dbReference>
<dbReference type="PANTHER" id="PTHR43648:SF1">
    <property type="entry name" value="ELECTRON TRANSFER FLAVOPROTEIN BETA SUBUNIT LYSINE METHYLTRANSFERASE"/>
    <property type="match status" value="1"/>
</dbReference>
<evidence type="ECO:0000256" key="6">
    <source>
        <dbReference type="HAMAP-Rule" id="MF_00735"/>
    </source>
</evidence>
<evidence type="ECO:0000256" key="1">
    <source>
        <dbReference type="ARBA" id="ARBA00009741"/>
    </source>
</evidence>
<evidence type="ECO:0000256" key="5">
    <source>
        <dbReference type="ARBA" id="ARBA00022691"/>
    </source>
</evidence>
<dbReference type="Gene3D" id="3.40.50.150">
    <property type="entry name" value="Vaccinia Virus protein VP39"/>
    <property type="match status" value="1"/>
</dbReference>
<feature type="binding site" evidence="6">
    <location>
        <position position="164"/>
    </location>
    <ligand>
        <name>S-adenosyl-L-methionine</name>
        <dbReference type="ChEBI" id="CHEBI:59789"/>
    </ligand>
</feature>